<comment type="function">
    <text evidence="7">Catalyzes the formation of 6,7-dimethyl-8-ribityllumazine by condensation of 5-amino-6-(D-ribitylamino)uracil with 3,4-dihydroxy-2-butanone 4-phosphate. This is the penultimate step in the biosynthesis of riboflavin.</text>
</comment>
<dbReference type="Gene3D" id="3.40.50.960">
    <property type="entry name" value="Lumazine/riboflavin synthase"/>
    <property type="match status" value="1"/>
</dbReference>
<comment type="pathway">
    <text evidence="1 7">Cofactor biosynthesis; riboflavin biosynthesis; riboflavin from 2-hydroxy-3-oxobutyl phosphate and 5-amino-6-(D-ribitylamino)uracil: step 1/2.</text>
</comment>
<dbReference type="InterPro" id="IPR036467">
    <property type="entry name" value="LS/RS_sf"/>
</dbReference>
<feature type="binding site" evidence="7">
    <location>
        <begin position="84"/>
        <end position="86"/>
    </location>
    <ligand>
        <name>5-amino-6-(D-ribitylamino)uracil</name>
        <dbReference type="ChEBI" id="CHEBI:15934"/>
    </ligand>
</feature>
<gene>
    <name evidence="7" type="primary">ribH</name>
    <name evidence="8" type="ORF">A2983_01500</name>
</gene>
<organism evidence="8 9">
    <name type="scientific">Candidatus Magasanikbacteria bacterium RIFCSPLOWO2_01_FULL_40_15</name>
    <dbReference type="NCBI Taxonomy" id="1798686"/>
    <lineage>
        <taxon>Bacteria</taxon>
        <taxon>Candidatus Magasanikiibacteriota</taxon>
    </lineage>
</organism>
<protein>
    <recommendedName>
        <fullName evidence="3 7">6,7-dimethyl-8-ribityllumazine synthase</fullName>
        <shortName evidence="7">DMRL synthase</shortName>
        <shortName evidence="7">LS</shortName>
        <shortName evidence="7">Lumazine synthase</shortName>
        <ecNumber evidence="3 7">2.5.1.78</ecNumber>
    </recommendedName>
</protein>
<dbReference type="Pfam" id="PF00885">
    <property type="entry name" value="DMRL_synthase"/>
    <property type="match status" value="1"/>
</dbReference>
<dbReference type="CDD" id="cd09209">
    <property type="entry name" value="Lumazine_synthase-I"/>
    <property type="match status" value="1"/>
</dbReference>
<dbReference type="UniPathway" id="UPA00275">
    <property type="reaction ID" value="UER00404"/>
</dbReference>
<feature type="binding site" evidence="7">
    <location>
        <position position="131"/>
    </location>
    <ligand>
        <name>(2S)-2-hydroxy-3-oxobutyl phosphate</name>
        <dbReference type="ChEBI" id="CHEBI:58830"/>
    </ligand>
</feature>
<dbReference type="EC" id="2.5.1.78" evidence="3 7"/>
<dbReference type="Proteomes" id="UP000177040">
    <property type="component" value="Unassembled WGS sequence"/>
</dbReference>
<feature type="binding site" evidence="7">
    <location>
        <begin position="60"/>
        <end position="62"/>
    </location>
    <ligand>
        <name>5-amino-6-(D-ribitylamino)uracil</name>
        <dbReference type="ChEBI" id="CHEBI:15934"/>
    </ligand>
</feature>
<dbReference type="EMBL" id="MFQH01000024">
    <property type="protein sequence ID" value="OGH77361.1"/>
    <property type="molecule type" value="Genomic_DNA"/>
</dbReference>
<comment type="similarity">
    <text evidence="2 7">Belongs to the DMRL synthase family.</text>
</comment>
<dbReference type="GO" id="GO:0000906">
    <property type="term" value="F:6,7-dimethyl-8-ribityllumazine synthase activity"/>
    <property type="evidence" value="ECO:0007669"/>
    <property type="project" value="UniProtKB-UniRule"/>
</dbReference>
<comment type="catalytic activity">
    <reaction evidence="6 7">
        <text>(2S)-2-hydroxy-3-oxobutyl phosphate + 5-amino-6-(D-ribitylamino)uracil = 6,7-dimethyl-8-(1-D-ribityl)lumazine + phosphate + 2 H2O + H(+)</text>
        <dbReference type="Rhea" id="RHEA:26152"/>
        <dbReference type="ChEBI" id="CHEBI:15377"/>
        <dbReference type="ChEBI" id="CHEBI:15378"/>
        <dbReference type="ChEBI" id="CHEBI:15934"/>
        <dbReference type="ChEBI" id="CHEBI:43474"/>
        <dbReference type="ChEBI" id="CHEBI:58201"/>
        <dbReference type="ChEBI" id="CHEBI:58830"/>
        <dbReference type="EC" id="2.5.1.78"/>
    </reaction>
</comment>
<evidence type="ECO:0000313" key="9">
    <source>
        <dbReference type="Proteomes" id="UP000177040"/>
    </source>
</evidence>
<dbReference type="NCBIfam" id="TIGR00114">
    <property type="entry name" value="lumazine-synth"/>
    <property type="match status" value="1"/>
</dbReference>
<evidence type="ECO:0000256" key="7">
    <source>
        <dbReference type="HAMAP-Rule" id="MF_00178"/>
    </source>
</evidence>
<reference evidence="8 9" key="1">
    <citation type="journal article" date="2016" name="Nat. Commun.">
        <title>Thousands of microbial genomes shed light on interconnected biogeochemical processes in an aquifer system.</title>
        <authorList>
            <person name="Anantharaman K."/>
            <person name="Brown C.T."/>
            <person name="Hug L.A."/>
            <person name="Sharon I."/>
            <person name="Castelle C.J."/>
            <person name="Probst A.J."/>
            <person name="Thomas B.C."/>
            <person name="Singh A."/>
            <person name="Wilkins M.J."/>
            <person name="Karaoz U."/>
            <person name="Brodie E.L."/>
            <person name="Williams K.H."/>
            <person name="Hubbard S.S."/>
            <person name="Banfield J.F."/>
        </authorList>
    </citation>
    <scope>NUCLEOTIDE SEQUENCE [LARGE SCALE GENOMIC DNA]</scope>
</reference>
<dbReference type="PANTHER" id="PTHR21058:SF0">
    <property type="entry name" value="6,7-DIMETHYL-8-RIBITYLLUMAZINE SYNTHASE"/>
    <property type="match status" value="1"/>
</dbReference>
<evidence type="ECO:0000256" key="2">
    <source>
        <dbReference type="ARBA" id="ARBA00007424"/>
    </source>
</evidence>
<evidence type="ECO:0000256" key="5">
    <source>
        <dbReference type="ARBA" id="ARBA00022679"/>
    </source>
</evidence>
<evidence type="ECO:0000256" key="1">
    <source>
        <dbReference type="ARBA" id="ARBA00004917"/>
    </source>
</evidence>
<dbReference type="AlphaFoldDB" id="A0A1F6N0F7"/>
<dbReference type="SUPFAM" id="SSF52121">
    <property type="entry name" value="Lumazine synthase"/>
    <property type="match status" value="1"/>
</dbReference>
<evidence type="ECO:0000313" key="8">
    <source>
        <dbReference type="EMBL" id="OGH77361.1"/>
    </source>
</evidence>
<dbReference type="GO" id="GO:0009231">
    <property type="term" value="P:riboflavin biosynthetic process"/>
    <property type="evidence" value="ECO:0007669"/>
    <property type="project" value="UniProtKB-UniRule"/>
</dbReference>
<sequence length="157" mass="17244">MISKKIIEHKKLNGNKLRIGIVKAQWNNSITDNLLAGCLKSLSNAGVNKKNIFVLEVPGSFELPFSAQKIIKEKRVDVVIVLGCLIKGETRHDEYIAQAVSQGIMRLGLETGVPVIFGVLTCQIEKQAIDRSVGENNHGYFWGEAGVAMGLLKKNKT</sequence>
<dbReference type="InterPro" id="IPR034964">
    <property type="entry name" value="LS"/>
</dbReference>
<keyword evidence="4 7" id="KW-0686">Riboflavin biosynthesis</keyword>
<dbReference type="InterPro" id="IPR002180">
    <property type="entry name" value="LS/RS"/>
</dbReference>
<dbReference type="GO" id="GO:0009349">
    <property type="term" value="C:riboflavin synthase complex"/>
    <property type="evidence" value="ECO:0007669"/>
    <property type="project" value="UniProtKB-UniRule"/>
</dbReference>
<evidence type="ECO:0000256" key="6">
    <source>
        <dbReference type="ARBA" id="ARBA00048785"/>
    </source>
</evidence>
<feature type="active site" description="Proton donor" evidence="7">
    <location>
        <position position="92"/>
    </location>
</feature>
<feature type="binding site" evidence="7">
    <location>
        <position position="117"/>
    </location>
    <ligand>
        <name>5-amino-6-(D-ribitylamino)uracil</name>
        <dbReference type="ChEBI" id="CHEBI:15934"/>
    </ligand>
</feature>
<proteinExistence type="inferred from homology"/>
<comment type="caution">
    <text evidence="8">The sequence shown here is derived from an EMBL/GenBank/DDBJ whole genome shotgun (WGS) entry which is preliminary data.</text>
</comment>
<dbReference type="HAMAP" id="MF_00178">
    <property type="entry name" value="Lumazine_synth"/>
    <property type="match status" value="1"/>
</dbReference>
<keyword evidence="5 7" id="KW-0808">Transferase</keyword>
<name>A0A1F6N0F7_9BACT</name>
<evidence type="ECO:0000256" key="4">
    <source>
        <dbReference type="ARBA" id="ARBA00022619"/>
    </source>
</evidence>
<feature type="binding site" evidence="7">
    <location>
        <begin position="89"/>
        <end position="90"/>
    </location>
    <ligand>
        <name>(2S)-2-hydroxy-3-oxobutyl phosphate</name>
        <dbReference type="ChEBI" id="CHEBI:58830"/>
    </ligand>
</feature>
<accession>A0A1F6N0F7</accession>
<feature type="binding site" evidence="7">
    <location>
        <position position="26"/>
    </location>
    <ligand>
        <name>5-amino-6-(D-ribitylamino)uracil</name>
        <dbReference type="ChEBI" id="CHEBI:15934"/>
    </ligand>
</feature>
<dbReference type="PANTHER" id="PTHR21058">
    <property type="entry name" value="6,7-DIMETHYL-8-RIBITYLLUMAZINE SYNTHASE DMRL SYNTHASE LUMAZINE SYNTHASE"/>
    <property type="match status" value="1"/>
</dbReference>
<evidence type="ECO:0000256" key="3">
    <source>
        <dbReference type="ARBA" id="ARBA00012664"/>
    </source>
</evidence>